<dbReference type="Pfam" id="PF12850">
    <property type="entry name" value="Metallophos_2"/>
    <property type="match status" value="1"/>
</dbReference>
<evidence type="ECO:0000259" key="2">
    <source>
        <dbReference type="Pfam" id="PF12850"/>
    </source>
</evidence>
<protein>
    <submittedName>
        <fullName evidence="3">YfcE family phosphodiesterase</fullName>
    </submittedName>
</protein>
<dbReference type="PANTHER" id="PTHR42850">
    <property type="entry name" value="METALLOPHOSPHOESTERASE"/>
    <property type="match status" value="1"/>
</dbReference>
<gene>
    <name evidence="3" type="ORF">CR194_03240</name>
</gene>
<dbReference type="PANTHER" id="PTHR42850:SF2">
    <property type="entry name" value="BLL5683 PROTEIN"/>
    <property type="match status" value="1"/>
</dbReference>
<evidence type="ECO:0000313" key="4">
    <source>
        <dbReference type="Proteomes" id="UP000248214"/>
    </source>
</evidence>
<feature type="domain" description="Calcineurin-like phosphoesterase" evidence="2">
    <location>
        <begin position="1"/>
        <end position="198"/>
    </location>
</feature>
<dbReference type="InterPro" id="IPR024654">
    <property type="entry name" value="Calcineurin-like_PHP_lpxH"/>
</dbReference>
<comment type="caution">
    <text evidence="3">The sequence shown here is derived from an EMBL/GenBank/DDBJ whole genome shotgun (WGS) entry which is preliminary data.</text>
</comment>
<accession>A0A323THF7</accession>
<dbReference type="Proteomes" id="UP000248214">
    <property type="component" value="Unassembled WGS sequence"/>
</dbReference>
<dbReference type="Gene3D" id="3.60.21.10">
    <property type="match status" value="1"/>
</dbReference>
<evidence type="ECO:0000256" key="1">
    <source>
        <dbReference type="ARBA" id="ARBA00008950"/>
    </source>
</evidence>
<dbReference type="InterPro" id="IPR050126">
    <property type="entry name" value="Ap4A_hydrolase"/>
</dbReference>
<organism evidence="3 4">
    <name type="scientific">Salipaludibacillus keqinensis</name>
    <dbReference type="NCBI Taxonomy" id="2045207"/>
    <lineage>
        <taxon>Bacteria</taxon>
        <taxon>Bacillati</taxon>
        <taxon>Bacillota</taxon>
        <taxon>Bacilli</taxon>
        <taxon>Bacillales</taxon>
        <taxon>Bacillaceae</taxon>
    </lineage>
</organism>
<dbReference type="InterPro" id="IPR029052">
    <property type="entry name" value="Metallo-depent_PP-like"/>
</dbReference>
<dbReference type="EMBL" id="PDOD01000001">
    <property type="protein sequence ID" value="PYZ94562.1"/>
    <property type="molecule type" value="Genomic_DNA"/>
</dbReference>
<sequence>MKLAMISDIHGNEQALQAVLEDISNINASHIAVLGDLSYRGAKPKQCLDIIRGLDAKVIKGNADEWIVRGVREGEVPSKALSMMQAEQGWAKGKLTEDDLLYLDQLPKTLEIPLSNQKQIFACHATPTSMFDVISDQASNDDYQTYVQANERADYYVYGHIHLPFMRSFSGKKVINTGSVGLPFDGDPRASYVVFDRSQKDAQVQFRRVQYDIERACHDLDAEEYPEPARNIVKEIYQSAMKP</sequence>
<evidence type="ECO:0000313" key="3">
    <source>
        <dbReference type="EMBL" id="PYZ94562.1"/>
    </source>
</evidence>
<dbReference type="GO" id="GO:0016791">
    <property type="term" value="F:phosphatase activity"/>
    <property type="evidence" value="ECO:0007669"/>
    <property type="project" value="TreeGrafter"/>
</dbReference>
<dbReference type="InterPro" id="IPR011152">
    <property type="entry name" value="Pesterase_MJ0912"/>
</dbReference>
<dbReference type="RefSeq" id="WP_110608195.1">
    <property type="nucleotide sequence ID" value="NZ_PDOD01000001.1"/>
</dbReference>
<dbReference type="CDD" id="cd00838">
    <property type="entry name" value="MPP_superfamily"/>
    <property type="match status" value="1"/>
</dbReference>
<comment type="similarity">
    <text evidence="1">Belongs to the metallophosphoesterase superfamily. YfcE family.</text>
</comment>
<dbReference type="PIRSF" id="PIRSF000883">
    <property type="entry name" value="Pesterase_MJ0912"/>
    <property type="match status" value="1"/>
</dbReference>
<reference evidence="3 4" key="1">
    <citation type="submission" date="2017-10" db="EMBL/GenBank/DDBJ databases">
        <title>Bacillus sp. nov., a halophilic bacterium isolated from a Keqin Lake.</title>
        <authorList>
            <person name="Wang H."/>
        </authorList>
    </citation>
    <scope>NUCLEOTIDE SEQUENCE [LARGE SCALE GENOMIC DNA]</scope>
    <source>
        <strain evidence="3 4">KQ-12</strain>
    </source>
</reference>
<dbReference type="AlphaFoldDB" id="A0A323THF7"/>
<dbReference type="OrthoDB" id="9813918at2"/>
<dbReference type="SUPFAM" id="SSF56300">
    <property type="entry name" value="Metallo-dependent phosphatases"/>
    <property type="match status" value="1"/>
</dbReference>
<name>A0A323THF7_9BACI</name>
<proteinExistence type="inferred from homology"/>
<dbReference type="GO" id="GO:0005737">
    <property type="term" value="C:cytoplasm"/>
    <property type="evidence" value="ECO:0007669"/>
    <property type="project" value="TreeGrafter"/>
</dbReference>
<keyword evidence="4" id="KW-1185">Reference proteome</keyword>